<dbReference type="Proteomes" id="UP000033187">
    <property type="component" value="Chromosome 1"/>
</dbReference>
<reference evidence="3" key="1">
    <citation type="submission" date="2015-02" db="EMBL/GenBank/DDBJ databases">
        <authorList>
            <person name="Chooi Y.-H."/>
        </authorList>
    </citation>
    <scope>NUCLEOTIDE SEQUENCE [LARGE SCALE GENOMIC DNA]</scope>
    <source>
        <strain evidence="3">strain Y</strain>
    </source>
</reference>
<evidence type="ECO:0000256" key="1">
    <source>
        <dbReference type="SAM" id="Phobius"/>
    </source>
</evidence>
<accession>A0A0D6JC41</accession>
<evidence type="ECO:0000313" key="2">
    <source>
        <dbReference type="EMBL" id="CPR16021.1"/>
    </source>
</evidence>
<protein>
    <submittedName>
        <fullName evidence="2">Uncharacterized protein</fullName>
    </submittedName>
</protein>
<dbReference type="AlphaFoldDB" id="A0A0D6JC41"/>
<dbReference type="EMBL" id="LN829119">
    <property type="protein sequence ID" value="CPR16021.1"/>
    <property type="molecule type" value="Genomic_DNA"/>
</dbReference>
<name>A0A0D6JC41_9HYPH</name>
<keyword evidence="1" id="KW-0812">Transmembrane</keyword>
<feature type="transmembrane region" description="Helical" evidence="1">
    <location>
        <begin position="41"/>
        <end position="63"/>
    </location>
</feature>
<gene>
    <name evidence="2" type="ORF">YBN1229_v1_0609</name>
</gene>
<feature type="transmembrane region" description="Helical" evidence="1">
    <location>
        <begin position="69"/>
        <end position="91"/>
    </location>
</feature>
<dbReference type="KEGG" id="fil:BN1229_v1_0607"/>
<dbReference type="RefSeq" id="WP_046476483.1">
    <property type="nucleotide sequence ID" value="NZ_LN829118.1"/>
</dbReference>
<proteinExistence type="predicted"/>
<feature type="transmembrane region" description="Helical" evidence="1">
    <location>
        <begin position="6"/>
        <end position="29"/>
    </location>
</feature>
<keyword evidence="1" id="KW-1133">Transmembrane helix</keyword>
<organism evidence="2 3">
    <name type="scientific">Candidatus Filomicrobium marinum</name>
    <dbReference type="NCBI Taxonomy" id="1608628"/>
    <lineage>
        <taxon>Bacteria</taxon>
        <taxon>Pseudomonadati</taxon>
        <taxon>Pseudomonadota</taxon>
        <taxon>Alphaproteobacteria</taxon>
        <taxon>Hyphomicrobiales</taxon>
        <taxon>Hyphomicrobiaceae</taxon>
        <taxon>Filomicrobium</taxon>
    </lineage>
</organism>
<keyword evidence="3" id="KW-1185">Reference proteome</keyword>
<sequence>MIDVLIFAGVVGSLGLVAVSAVLNYRFGIRLGGQDEVERHLYGFGLGLADIVKALMPFCLALAVGKRDWLAALGAGVFLVVASVSSFYAGIGLAAEHRLGNAGNNQSVIDRRNNLQAEQKRLQGRLEAIGQVGTHQEVENAIEAAYAQPYGRGKRTVAVHSDRCRKNMIATRVACAKIARMQVTLEQAREAEASWGRLREVQAALGGLDSSVQSADPQLDVLDRVFRWFDAPVEQADIRTGLLLGLGLLLELGSGLGLYTVTTPWRHRDRDVGRRMTTLGDVAVWADERLEAVRGGRLTANVVFNDYEAWCRDHNFVAMREGVFVEQLMALAHEVGIPMEQSGSNLEFRDVAFGKVVA</sequence>
<evidence type="ECO:0000313" key="3">
    <source>
        <dbReference type="Proteomes" id="UP000033187"/>
    </source>
</evidence>
<dbReference type="KEGG" id="fiy:BN1229_v1_0609"/>
<keyword evidence="1" id="KW-0472">Membrane</keyword>